<accession>A0A0A3IN55</accession>
<dbReference type="CDD" id="cd03214">
    <property type="entry name" value="ABC_Iron-Siderophores_B12_Hemin"/>
    <property type="match status" value="1"/>
</dbReference>
<dbReference type="GO" id="GO:0005886">
    <property type="term" value="C:plasma membrane"/>
    <property type="evidence" value="ECO:0007669"/>
    <property type="project" value="UniProtKB-SubCell"/>
</dbReference>
<dbReference type="RefSeq" id="WP_036152872.1">
    <property type="nucleotide sequence ID" value="NZ_AVCX01000009.1"/>
</dbReference>
<comment type="subcellular location">
    <subcellularLocation>
        <location evidence="1">Cell membrane</location>
        <topology evidence="1">Peripheral membrane protein</topology>
    </subcellularLocation>
</comment>
<dbReference type="GO" id="GO:0006826">
    <property type="term" value="P:iron ion transport"/>
    <property type="evidence" value="ECO:0007669"/>
    <property type="project" value="UniProtKB-KW"/>
</dbReference>
<dbReference type="EMBL" id="JPVP01000052">
    <property type="protein sequence ID" value="KGR86181.1"/>
    <property type="molecule type" value="Genomic_DNA"/>
</dbReference>
<reference evidence="11 12" key="1">
    <citation type="submission" date="2014-02" db="EMBL/GenBank/DDBJ databases">
        <title>Draft genome sequence of Lysinibacillus odysseyi NBRC 100172.</title>
        <authorList>
            <person name="Zhang F."/>
            <person name="Wang G."/>
            <person name="Zhang L."/>
        </authorList>
    </citation>
    <scope>NUCLEOTIDE SEQUENCE [LARGE SCALE GENOMIC DNA]</scope>
    <source>
        <strain evidence="11 12">NBRC 100172</strain>
    </source>
</reference>
<comment type="caution">
    <text evidence="11">The sequence shown here is derived from an EMBL/GenBank/DDBJ whole genome shotgun (WGS) entry which is preliminary data.</text>
</comment>
<dbReference type="STRING" id="1220589.CD32_07250"/>
<dbReference type="InterPro" id="IPR027417">
    <property type="entry name" value="P-loop_NTPase"/>
</dbReference>
<keyword evidence="2" id="KW-0813">Transport</keyword>
<dbReference type="PROSITE" id="PS00211">
    <property type="entry name" value="ABC_TRANSPORTER_1"/>
    <property type="match status" value="1"/>
</dbReference>
<dbReference type="SUPFAM" id="SSF52540">
    <property type="entry name" value="P-loop containing nucleoside triphosphate hydrolases"/>
    <property type="match status" value="1"/>
</dbReference>
<dbReference type="GO" id="GO:0005524">
    <property type="term" value="F:ATP binding"/>
    <property type="evidence" value="ECO:0007669"/>
    <property type="project" value="UniProtKB-KW"/>
</dbReference>
<keyword evidence="8" id="KW-0406">Ion transport</keyword>
<evidence type="ECO:0000313" key="12">
    <source>
        <dbReference type="Proteomes" id="UP000030437"/>
    </source>
</evidence>
<gene>
    <name evidence="11" type="ORF">CD32_07250</name>
</gene>
<keyword evidence="5" id="KW-0547">Nucleotide-binding</keyword>
<dbReference type="Gene3D" id="3.40.50.300">
    <property type="entry name" value="P-loop containing nucleotide triphosphate hydrolases"/>
    <property type="match status" value="1"/>
</dbReference>
<feature type="domain" description="ABC transporter" evidence="10">
    <location>
        <begin position="4"/>
        <end position="240"/>
    </location>
</feature>
<evidence type="ECO:0000256" key="6">
    <source>
        <dbReference type="ARBA" id="ARBA00022840"/>
    </source>
</evidence>
<evidence type="ECO:0000256" key="3">
    <source>
        <dbReference type="ARBA" id="ARBA00022475"/>
    </source>
</evidence>
<evidence type="ECO:0000256" key="2">
    <source>
        <dbReference type="ARBA" id="ARBA00022448"/>
    </source>
</evidence>
<dbReference type="InterPro" id="IPR003593">
    <property type="entry name" value="AAA+_ATPase"/>
</dbReference>
<evidence type="ECO:0000256" key="1">
    <source>
        <dbReference type="ARBA" id="ARBA00004202"/>
    </source>
</evidence>
<keyword evidence="7" id="KW-0408">Iron</keyword>
<keyword evidence="6" id="KW-0067">ATP-binding</keyword>
<evidence type="ECO:0000256" key="9">
    <source>
        <dbReference type="ARBA" id="ARBA00023136"/>
    </source>
</evidence>
<dbReference type="PROSITE" id="PS50893">
    <property type="entry name" value="ABC_TRANSPORTER_2"/>
    <property type="match status" value="1"/>
</dbReference>
<organism evidence="11 12">
    <name type="scientific">Lysinibacillus odysseyi 34hs-1 = NBRC 100172</name>
    <dbReference type="NCBI Taxonomy" id="1220589"/>
    <lineage>
        <taxon>Bacteria</taxon>
        <taxon>Bacillati</taxon>
        <taxon>Bacillota</taxon>
        <taxon>Bacilli</taxon>
        <taxon>Bacillales</taxon>
        <taxon>Bacillaceae</taxon>
        <taxon>Lysinibacillus</taxon>
    </lineage>
</organism>
<dbReference type="InterPro" id="IPR003439">
    <property type="entry name" value="ABC_transporter-like_ATP-bd"/>
</dbReference>
<protein>
    <submittedName>
        <fullName evidence="11">ABC transporter</fullName>
    </submittedName>
</protein>
<dbReference type="PANTHER" id="PTHR42771:SF2">
    <property type="entry name" value="IRON(3+)-HYDROXAMATE IMPORT ATP-BINDING PROTEIN FHUC"/>
    <property type="match status" value="1"/>
</dbReference>
<dbReference type="SMART" id="SM00382">
    <property type="entry name" value="AAA"/>
    <property type="match status" value="1"/>
</dbReference>
<evidence type="ECO:0000256" key="8">
    <source>
        <dbReference type="ARBA" id="ARBA00023065"/>
    </source>
</evidence>
<dbReference type="PANTHER" id="PTHR42771">
    <property type="entry name" value="IRON(3+)-HYDROXAMATE IMPORT ATP-BINDING PROTEIN FHUC"/>
    <property type="match status" value="1"/>
</dbReference>
<dbReference type="InterPro" id="IPR017871">
    <property type="entry name" value="ABC_transporter-like_CS"/>
</dbReference>
<evidence type="ECO:0000313" key="11">
    <source>
        <dbReference type="EMBL" id="KGR86181.1"/>
    </source>
</evidence>
<keyword evidence="4" id="KW-0410">Iron transport</keyword>
<keyword evidence="12" id="KW-1185">Reference proteome</keyword>
<evidence type="ECO:0000256" key="4">
    <source>
        <dbReference type="ARBA" id="ARBA00022496"/>
    </source>
</evidence>
<dbReference type="FunFam" id="3.40.50.300:FF:000134">
    <property type="entry name" value="Iron-enterobactin ABC transporter ATP-binding protein"/>
    <property type="match status" value="1"/>
</dbReference>
<name>A0A0A3IN55_9BACI</name>
<keyword evidence="9" id="KW-0472">Membrane</keyword>
<dbReference type="AlphaFoldDB" id="A0A0A3IN55"/>
<sequence>MRDIKIDHVKIQYDDHQIFDDLQLSIPLGKVTIFLGPNGCGKSTLLKAIARLLKPTAGGIYIDQEDVHKIPTKVLAKQLGILPQSPITPEGITVFDLVKQGRFPHHSLFSSWTKEDTEIVEQALHLANVWDLKDRNVDSLSGGQRQRVWVAMCLAQNTDIILLDEVTTYLDMTHQIEVLDLVYKLNQEQQKTFILVLHDINMAVRYAEHLIVLKDGEVYAQGAPEDIMTKQLLFDVFEMDCEVIDNPLDATPLIIPAVLGRKPIGKKVSPSVLV</sequence>
<proteinExistence type="predicted"/>
<evidence type="ECO:0000256" key="7">
    <source>
        <dbReference type="ARBA" id="ARBA00023004"/>
    </source>
</evidence>
<dbReference type="GO" id="GO:0016887">
    <property type="term" value="F:ATP hydrolysis activity"/>
    <property type="evidence" value="ECO:0007669"/>
    <property type="project" value="InterPro"/>
</dbReference>
<dbReference type="eggNOG" id="COG1120">
    <property type="taxonomic scope" value="Bacteria"/>
</dbReference>
<dbReference type="Pfam" id="PF00005">
    <property type="entry name" value="ABC_tran"/>
    <property type="match status" value="1"/>
</dbReference>
<dbReference type="Proteomes" id="UP000030437">
    <property type="component" value="Unassembled WGS sequence"/>
</dbReference>
<evidence type="ECO:0000256" key="5">
    <source>
        <dbReference type="ARBA" id="ARBA00022741"/>
    </source>
</evidence>
<dbReference type="OrthoDB" id="9787851at2"/>
<evidence type="ECO:0000259" key="10">
    <source>
        <dbReference type="PROSITE" id="PS50893"/>
    </source>
</evidence>
<keyword evidence="3" id="KW-1003">Cell membrane</keyword>
<dbReference type="InterPro" id="IPR051535">
    <property type="entry name" value="Siderophore_ABC-ATPase"/>
</dbReference>